<dbReference type="InterPro" id="IPR003593">
    <property type="entry name" value="AAA+_ATPase"/>
</dbReference>
<dbReference type="SMART" id="SM00382">
    <property type="entry name" value="AAA"/>
    <property type="match status" value="1"/>
</dbReference>
<protein>
    <submittedName>
        <fullName evidence="3">AAA family ATPase</fullName>
    </submittedName>
</protein>
<dbReference type="Gene3D" id="3.40.50.300">
    <property type="entry name" value="P-loop containing nucleotide triphosphate hydrolases"/>
    <property type="match status" value="1"/>
</dbReference>
<accession>A0A7T7KM12</accession>
<proteinExistence type="predicted"/>
<dbReference type="Pfam" id="PF00004">
    <property type="entry name" value="AAA"/>
    <property type="match status" value="1"/>
</dbReference>
<organism evidence="3 4">
    <name type="scientific">Martelella lutilitoris</name>
    <dbReference type="NCBI Taxonomy" id="2583532"/>
    <lineage>
        <taxon>Bacteria</taxon>
        <taxon>Pseudomonadati</taxon>
        <taxon>Pseudomonadota</taxon>
        <taxon>Alphaproteobacteria</taxon>
        <taxon>Hyphomicrobiales</taxon>
        <taxon>Aurantimonadaceae</taxon>
        <taxon>Martelella</taxon>
    </lineage>
</organism>
<feature type="domain" description="AAA+ ATPase" evidence="2">
    <location>
        <begin position="346"/>
        <end position="485"/>
    </location>
</feature>
<dbReference type="Pfam" id="PF01434">
    <property type="entry name" value="Peptidase_M41"/>
    <property type="match status" value="1"/>
</dbReference>
<dbReference type="GO" id="GO:0004222">
    <property type="term" value="F:metalloendopeptidase activity"/>
    <property type="evidence" value="ECO:0007669"/>
    <property type="project" value="InterPro"/>
</dbReference>
<evidence type="ECO:0000256" key="1">
    <source>
        <dbReference type="SAM" id="MobiDB-lite"/>
    </source>
</evidence>
<evidence type="ECO:0000313" key="4">
    <source>
        <dbReference type="Proteomes" id="UP000596083"/>
    </source>
</evidence>
<dbReference type="GO" id="GO:0005524">
    <property type="term" value="F:ATP binding"/>
    <property type="evidence" value="ECO:0007669"/>
    <property type="project" value="InterPro"/>
</dbReference>
<dbReference type="GO" id="GO:0004176">
    <property type="term" value="F:ATP-dependent peptidase activity"/>
    <property type="evidence" value="ECO:0007669"/>
    <property type="project" value="InterPro"/>
</dbReference>
<dbReference type="InterPro" id="IPR027417">
    <property type="entry name" value="P-loop_NTPase"/>
</dbReference>
<dbReference type="SUPFAM" id="SSF140990">
    <property type="entry name" value="FtsH protease domain-like"/>
    <property type="match status" value="1"/>
</dbReference>
<name>A0A7T7KM12_9HYPH</name>
<dbReference type="EMBL" id="CP066786">
    <property type="protein sequence ID" value="QQM31250.1"/>
    <property type="molecule type" value="Genomic_DNA"/>
</dbReference>
<feature type="region of interest" description="Disordered" evidence="1">
    <location>
        <begin position="293"/>
        <end position="319"/>
    </location>
</feature>
<dbReference type="PANTHER" id="PTHR23076">
    <property type="entry name" value="METALLOPROTEASE M41 FTSH"/>
    <property type="match status" value="1"/>
</dbReference>
<evidence type="ECO:0000259" key="2">
    <source>
        <dbReference type="SMART" id="SM00382"/>
    </source>
</evidence>
<dbReference type="GO" id="GO:0006508">
    <property type="term" value="P:proteolysis"/>
    <property type="evidence" value="ECO:0007669"/>
    <property type="project" value="InterPro"/>
</dbReference>
<evidence type="ECO:0000313" key="3">
    <source>
        <dbReference type="EMBL" id="QQM31250.1"/>
    </source>
</evidence>
<dbReference type="Gene3D" id="1.20.58.760">
    <property type="entry name" value="Peptidase M41"/>
    <property type="match status" value="1"/>
</dbReference>
<dbReference type="Gene3D" id="1.10.8.60">
    <property type="match status" value="1"/>
</dbReference>
<reference evidence="3 4" key="1">
    <citation type="submission" date="2020-12" db="EMBL/GenBank/DDBJ databases">
        <authorList>
            <person name="Zheng R.K."/>
            <person name="Sun C.M."/>
        </authorList>
    </citation>
    <scope>NUCLEOTIDE SEQUENCE [LARGE SCALE GENOMIC DNA]</scope>
    <source>
        <strain evidence="3 4">ZRK001</strain>
    </source>
</reference>
<dbReference type="Proteomes" id="UP000596083">
    <property type="component" value="Chromosome"/>
</dbReference>
<dbReference type="RefSeq" id="WP_200336813.1">
    <property type="nucleotide sequence ID" value="NZ_CP066786.1"/>
</dbReference>
<feature type="compositionally biased region" description="Basic and acidic residues" evidence="1">
    <location>
        <begin position="301"/>
        <end position="315"/>
    </location>
</feature>
<dbReference type="GO" id="GO:0016887">
    <property type="term" value="F:ATP hydrolysis activity"/>
    <property type="evidence" value="ECO:0007669"/>
    <property type="project" value="InterPro"/>
</dbReference>
<dbReference type="GO" id="GO:0005886">
    <property type="term" value="C:plasma membrane"/>
    <property type="evidence" value="ECO:0007669"/>
    <property type="project" value="TreeGrafter"/>
</dbReference>
<dbReference type="GO" id="GO:0030163">
    <property type="term" value="P:protein catabolic process"/>
    <property type="evidence" value="ECO:0007669"/>
    <property type="project" value="TreeGrafter"/>
</dbReference>
<dbReference type="KEGG" id="mlut:JET14_03460"/>
<gene>
    <name evidence="3" type="ORF">JET14_03460</name>
</gene>
<dbReference type="InterPro" id="IPR000642">
    <property type="entry name" value="Peptidase_M41"/>
</dbReference>
<dbReference type="SUPFAM" id="SSF52540">
    <property type="entry name" value="P-loop containing nucleoside triphosphate hydrolases"/>
    <property type="match status" value="1"/>
</dbReference>
<dbReference type="InterPro" id="IPR003959">
    <property type="entry name" value="ATPase_AAA_core"/>
</dbReference>
<dbReference type="CDD" id="cd19481">
    <property type="entry name" value="RecA-like_protease"/>
    <property type="match status" value="1"/>
</dbReference>
<sequence>MTDHAPRPAWAAYGEELIRRLRRNPLLDRYPGRSVNKWNSVGPHRTQEHAQPGLLDFLNKRAPSYVDEESDEANFTGYPDFDGDALDISMSEEDSPSPMQPIPHPTLSLALKLAATFGSEDAFIACFGAASSVVVLGNIEPQEVALAQDLLTLIVMPPGWIVASEARMLKGEPNALCLLAPEITNGRVAERVLNIFGSDIRTALSLPDRLFVLLPSGCEFPPDLKQALPAPVPIAPLSRSIFGEHLRYSHGLADGKDHAALLERLPDEKALTELPGSVLSAALRAPTARGVVDRLSSAAEKSSKRQKPDGPRLEDMDGNSPALQAARQLVADLAAWKEGTCEWSELTRSLILHGPAGTGKTWLARAMGASAGISFVQGSFAEWQSAGHLGDMLAAMRRAFAGAIAKKPSILFIDEVDAAGSRYDTDNHNSSYRRQVINAVLEQIDLLMREEGVLLIGACNDIAGLDPAILRPGRFDRKVQVPLPGKAEIAGILRSRLPAEFSFSDIDDLARAAIGMTCADVDAAVRQAKSIARGQKRALEFHDLRTLIGYSHSEADQALDWRIALHECGHAIVATALALGPVTRIMLEPLGGETVTQNRRNQSLLRDVHAEIACLMAGRAAERLVLGEVSAGAGGSRQSDLARATNMALQIDHQLGLGAYGPVWRGDADGLALHDPAQRQRVQQRLLNAETLATGILQRHQPELEAMAKALIEDRELVGKRLEKMLERITPDTGILEVSTRETANDKETNQPR</sequence>
<dbReference type="PANTHER" id="PTHR23076:SF97">
    <property type="entry name" value="ATP-DEPENDENT ZINC METALLOPROTEASE YME1L1"/>
    <property type="match status" value="1"/>
</dbReference>
<dbReference type="InterPro" id="IPR037219">
    <property type="entry name" value="Peptidase_M41-like"/>
</dbReference>
<dbReference type="AlphaFoldDB" id="A0A7T7KM12"/>